<dbReference type="GO" id="GO:0015074">
    <property type="term" value="P:DNA integration"/>
    <property type="evidence" value="ECO:0007669"/>
    <property type="project" value="InterPro"/>
</dbReference>
<protein>
    <submittedName>
        <fullName evidence="2">Retrovirus-related Pol polyprotein from transposon TNT 1-94</fullName>
    </submittedName>
</protein>
<comment type="caution">
    <text evidence="2">The sequence shown here is derived from an EMBL/GenBank/DDBJ whole genome shotgun (WGS) entry which is preliminary data.</text>
</comment>
<proteinExistence type="predicted"/>
<dbReference type="Pfam" id="PF00665">
    <property type="entry name" value="rve"/>
    <property type="match status" value="1"/>
</dbReference>
<dbReference type="AlphaFoldDB" id="A0A438BT79"/>
<dbReference type="SUPFAM" id="SSF53098">
    <property type="entry name" value="Ribonuclease H-like"/>
    <property type="match status" value="1"/>
</dbReference>
<dbReference type="PROSITE" id="PS50994">
    <property type="entry name" value="INTEGRASE"/>
    <property type="match status" value="1"/>
</dbReference>
<dbReference type="Proteomes" id="UP000288805">
    <property type="component" value="Unassembled WGS sequence"/>
</dbReference>
<organism evidence="2 3">
    <name type="scientific">Vitis vinifera</name>
    <name type="common">Grape</name>
    <dbReference type="NCBI Taxonomy" id="29760"/>
    <lineage>
        <taxon>Eukaryota</taxon>
        <taxon>Viridiplantae</taxon>
        <taxon>Streptophyta</taxon>
        <taxon>Embryophyta</taxon>
        <taxon>Tracheophyta</taxon>
        <taxon>Spermatophyta</taxon>
        <taxon>Magnoliopsida</taxon>
        <taxon>eudicotyledons</taxon>
        <taxon>Gunneridae</taxon>
        <taxon>Pentapetalae</taxon>
        <taxon>rosids</taxon>
        <taxon>Vitales</taxon>
        <taxon>Vitaceae</taxon>
        <taxon>Viteae</taxon>
        <taxon>Vitis</taxon>
    </lineage>
</organism>
<dbReference type="InterPro" id="IPR039537">
    <property type="entry name" value="Retrotran_Ty1/copia-like"/>
</dbReference>
<evidence type="ECO:0000313" key="2">
    <source>
        <dbReference type="EMBL" id="RVW14070.1"/>
    </source>
</evidence>
<dbReference type="InterPro" id="IPR012337">
    <property type="entry name" value="RNaseH-like_sf"/>
</dbReference>
<dbReference type="EMBL" id="QGNW01002630">
    <property type="protein sequence ID" value="RVW14070.1"/>
    <property type="molecule type" value="Genomic_DNA"/>
</dbReference>
<sequence>MRAKDFLEYVKANYTKVDKAEMATHLKLLTTTVYDGVMKLTYNALKEEWTLEELMSIVVQHEVSLKKNETHSLALVTSSNTGATIHVTNSLQEMTNKEGSSKHEECVYMGDGSKRARMNLSSSMLWHKRLGEDDSKDQKEKIDRCGSTLDLIHTDICGPLTPTALGGYKYFITFIDDFSRFGYVELIHEKSDSLNVFKAFKAKVELQLGKPIKAVKSDRGGEYYGRYDETGRNPGPFAKFLLECGIDARYTLPGTPQQNGVAERRNRTLLDMVRCMLSNSSLPEFLWGEALRTAAYILNQVPSKSVPKTPYELWSGKKPSLHHFHVWGCKAEGFQIIVHLIPPGSLNQTGLYILRMKLMLIQILPREIPFGEEHVVIPFPTSHVPNMDVPIVQQPATNQGEHGDQVESDLPVDDTVVNEVPLRRSQRVRRPAISDDYMVYLQEHEYDGYDAFDPVTYKKQFIVLNSYLGKKPWMMK</sequence>
<accession>A0A438BT79</accession>
<name>A0A438BT79_VITVI</name>
<dbReference type="InterPro" id="IPR036397">
    <property type="entry name" value="RNaseH_sf"/>
</dbReference>
<gene>
    <name evidence="2" type="primary">POLX_3724</name>
    <name evidence="2" type="ORF">CK203_089269</name>
</gene>
<feature type="domain" description="Integrase catalytic" evidence="1">
    <location>
        <begin position="144"/>
        <end position="318"/>
    </location>
</feature>
<evidence type="ECO:0000313" key="3">
    <source>
        <dbReference type="Proteomes" id="UP000288805"/>
    </source>
</evidence>
<dbReference type="PANTHER" id="PTHR42648">
    <property type="entry name" value="TRANSPOSASE, PUTATIVE-RELATED"/>
    <property type="match status" value="1"/>
</dbReference>
<reference evidence="2 3" key="1">
    <citation type="journal article" date="2018" name="PLoS Genet.">
        <title>Population sequencing reveals clonal diversity and ancestral inbreeding in the grapevine cultivar Chardonnay.</title>
        <authorList>
            <person name="Roach M.J."/>
            <person name="Johnson D.L."/>
            <person name="Bohlmann J."/>
            <person name="van Vuuren H.J."/>
            <person name="Jones S.J."/>
            <person name="Pretorius I.S."/>
            <person name="Schmidt S.A."/>
            <person name="Borneman A.R."/>
        </authorList>
    </citation>
    <scope>NUCLEOTIDE SEQUENCE [LARGE SCALE GENOMIC DNA]</scope>
    <source>
        <strain evidence="3">cv. Chardonnay</strain>
        <tissue evidence="2">Leaf</tissue>
    </source>
</reference>
<evidence type="ECO:0000259" key="1">
    <source>
        <dbReference type="PROSITE" id="PS50994"/>
    </source>
</evidence>
<dbReference type="Gene3D" id="3.30.420.10">
    <property type="entry name" value="Ribonuclease H-like superfamily/Ribonuclease H"/>
    <property type="match status" value="1"/>
</dbReference>
<dbReference type="GO" id="GO:0003676">
    <property type="term" value="F:nucleic acid binding"/>
    <property type="evidence" value="ECO:0007669"/>
    <property type="project" value="InterPro"/>
</dbReference>
<dbReference type="PANTHER" id="PTHR42648:SF28">
    <property type="entry name" value="TRANSPOSON-ENCODED PROTEIN WITH RIBONUCLEASE H-LIKE AND RETROVIRUS ZINC FINGER-LIKE DOMAINS"/>
    <property type="match status" value="1"/>
</dbReference>
<dbReference type="InterPro" id="IPR001584">
    <property type="entry name" value="Integrase_cat-core"/>
</dbReference>